<feature type="transmembrane region" description="Helical" evidence="7">
    <location>
        <begin position="255"/>
        <end position="272"/>
    </location>
</feature>
<feature type="transmembrane region" description="Helical" evidence="7">
    <location>
        <begin position="166"/>
        <end position="186"/>
    </location>
</feature>
<feature type="compositionally biased region" description="Polar residues" evidence="6">
    <location>
        <begin position="7"/>
        <end position="20"/>
    </location>
</feature>
<evidence type="ECO:0000256" key="4">
    <source>
        <dbReference type="ARBA" id="ARBA00022989"/>
    </source>
</evidence>
<dbReference type="Proteomes" id="UP000191672">
    <property type="component" value="Unassembled WGS sequence"/>
</dbReference>
<evidence type="ECO:0000256" key="3">
    <source>
        <dbReference type="ARBA" id="ARBA00022824"/>
    </source>
</evidence>
<sequence length="500" mass="54266">MSPTPTPQLQGQEPTGSNTEARMRTGDFVNETYKGEDHPDAPLPESSKTTNGRYSDNPENENEHEYENDCDRNDQDEYNCQSSSTSQTDPEDQNQALAQSEPRPIDDDEYNEDAAAADRPRHAWQILWLKNKGMALVLLAQMFGASMNVMTQILEIHSAMHPFQVLFARMSITALSSYIYMYYASVPHPLGTKPVRPLLLLRASSGFMGVYGLYYSVQYLPLSEATVITFLAPIMTCYACSLLIPGETFSRRQQFAALVSLAGVVLIARPFGKREKVNSVPTAVSVWAMSLSAHGGEGTPDDADAYHHVLATIVAFVGVIGAAGAYTSIRMIGKRAHPLVSVTYFSSVTTVISFLAMAFVPAVPFRLPNSVVEWSLLTGLGVCGFLLQFLLTAGLSYVPPASVSGGKVVGQGSKATSMVYMQMLFALFYDKVVWGVTMSGVSWIGSGLILVCAVYVAVEGGKSPTQVQAPRSAESGSGSESEYRDVEGYKDATETEAQTH</sequence>
<dbReference type="OrthoDB" id="306876at2759"/>
<dbReference type="InterPro" id="IPR037185">
    <property type="entry name" value="EmrE-like"/>
</dbReference>
<feature type="region of interest" description="Disordered" evidence="6">
    <location>
        <begin position="463"/>
        <end position="500"/>
    </location>
</feature>
<reference evidence="10" key="1">
    <citation type="journal article" date="2017" name="Nat. Microbiol.">
        <title>Global analysis of biosynthetic gene clusters reveals vast potential of secondary metabolite production in Penicillium species.</title>
        <authorList>
            <person name="Nielsen J.C."/>
            <person name="Grijseels S."/>
            <person name="Prigent S."/>
            <person name="Ji B."/>
            <person name="Dainat J."/>
            <person name="Nielsen K.F."/>
            <person name="Frisvad J.C."/>
            <person name="Workman M."/>
            <person name="Nielsen J."/>
        </authorList>
    </citation>
    <scope>NUCLEOTIDE SEQUENCE [LARGE SCALE GENOMIC DNA]</scope>
    <source>
        <strain evidence="10">IBT 31811</strain>
    </source>
</reference>
<feature type="transmembrane region" description="Helical" evidence="7">
    <location>
        <begin position="223"/>
        <end position="243"/>
    </location>
</feature>
<feature type="compositionally biased region" description="Polar residues" evidence="6">
    <location>
        <begin position="78"/>
        <end position="98"/>
    </location>
</feature>
<accession>A0A1V6Q711</accession>
<feature type="transmembrane region" description="Helical" evidence="7">
    <location>
        <begin position="339"/>
        <end position="362"/>
    </location>
</feature>
<proteinExistence type="predicted"/>
<keyword evidence="5 7" id="KW-0472">Membrane</keyword>
<keyword evidence="3" id="KW-0256">Endoplasmic reticulum</keyword>
<evidence type="ECO:0000256" key="2">
    <source>
        <dbReference type="ARBA" id="ARBA00022692"/>
    </source>
</evidence>
<evidence type="ECO:0000313" key="10">
    <source>
        <dbReference type="Proteomes" id="UP000191672"/>
    </source>
</evidence>
<feature type="compositionally biased region" description="Basic and acidic residues" evidence="6">
    <location>
        <begin position="481"/>
        <end position="500"/>
    </location>
</feature>
<dbReference type="SUPFAM" id="SSF103481">
    <property type="entry name" value="Multidrug resistance efflux transporter EmrE"/>
    <property type="match status" value="1"/>
</dbReference>
<name>A0A1V6Q711_9EURO</name>
<protein>
    <recommendedName>
        <fullName evidence="8">EamA domain-containing protein</fullName>
    </recommendedName>
</protein>
<dbReference type="PANTHER" id="PTHR22911:SF6">
    <property type="entry name" value="SOLUTE CARRIER FAMILY 35 MEMBER G1"/>
    <property type="match status" value="1"/>
</dbReference>
<feature type="compositionally biased region" description="Basic and acidic residues" evidence="6">
    <location>
        <begin position="61"/>
        <end position="75"/>
    </location>
</feature>
<dbReference type="InterPro" id="IPR000620">
    <property type="entry name" value="EamA_dom"/>
</dbReference>
<dbReference type="GO" id="GO:0016020">
    <property type="term" value="C:membrane"/>
    <property type="evidence" value="ECO:0007669"/>
    <property type="project" value="UniProtKB-SubCell"/>
</dbReference>
<evidence type="ECO:0000256" key="5">
    <source>
        <dbReference type="ARBA" id="ARBA00023136"/>
    </source>
</evidence>
<organism evidence="9 10">
    <name type="scientific">Penicillium antarcticum</name>
    <dbReference type="NCBI Taxonomy" id="416450"/>
    <lineage>
        <taxon>Eukaryota</taxon>
        <taxon>Fungi</taxon>
        <taxon>Dikarya</taxon>
        <taxon>Ascomycota</taxon>
        <taxon>Pezizomycotina</taxon>
        <taxon>Eurotiomycetes</taxon>
        <taxon>Eurotiomycetidae</taxon>
        <taxon>Eurotiales</taxon>
        <taxon>Aspergillaceae</taxon>
        <taxon>Penicillium</taxon>
    </lineage>
</organism>
<feature type="transmembrane region" description="Helical" evidence="7">
    <location>
        <begin position="134"/>
        <end position="154"/>
    </location>
</feature>
<evidence type="ECO:0000256" key="6">
    <source>
        <dbReference type="SAM" id="MobiDB-lite"/>
    </source>
</evidence>
<feature type="transmembrane region" description="Helical" evidence="7">
    <location>
        <begin position="374"/>
        <end position="398"/>
    </location>
</feature>
<feature type="transmembrane region" description="Helical" evidence="7">
    <location>
        <begin position="305"/>
        <end position="327"/>
    </location>
</feature>
<comment type="caution">
    <text evidence="9">The sequence shown here is derived from an EMBL/GenBank/DDBJ whole genome shotgun (WGS) entry which is preliminary data.</text>
</comment>
<dbReference type="EMBL" id="MDYN01000012">
    <property type="protein sequence ID" value="OQD84752.1"/>
    <property type="molecule type" value="Genomic_DNA"/>
</dbReference>
<evidence type="ECO:0000256" key="1">
    <source>
        <dbReference type="ARBA" id="ARBA00004477"/>
    </source>
</evidence>
<dbReference type="AlphaFoldDB" id="A0A1V6Q711"/>
<dbReference type="Pfam" id="PF00892">
    <property type="entry name" value="EamA"/>
    <property type="match status" value="1"/>
</dbReference>
<feature type="transmembrane region" description="Helical" evidence="7">
    <location>
        <begin position="440"/>
        <end position="458"/>
    </location>
</feature>
<evidence type="ECO:0000259" key="8">
    <source>
        <dbReference type="Pfam" id="PF00892"/>
    </source>
</evidence>
<feature type="transmembrane region" description="Helical" evidence="7">
    <location>
        <begin position="198"/>
        <end position="217"/>
    </location>
</feature>
<keyword evidence="4 7" id="KW-1133">Transmembrane helix</keyword>
<feature type="region of interest" description="Disordered" evidence="6">
    <location>
        <begin position="1"/>
        <end position="108"/>
    </location>
</feature>
<keyword evidence="2 7" id="KW-0812">Transmembrane</keyword>
<keyword evidence="10" id="KW-1185">Reference proteome</keyword>
<comment type="subcellular location">
    <subcellularLocation>
        <location evidence="1">Endoplasmic reticulum membrane</location>
        <topology evidence="1">Multi-pass membrane protein</topology>
    </subcellularLocation>
</comment>
<dbReference type="STRING" id="416450.A0A1V6Q711"/>
<feature type="domain" description="EamA" evidence="8">
    <location>
        <begin position="132"/>
        <end position="268"/>
    </location>
</feature>
<gene>
    <name evidence="9" type="ORF">PENANT_c012G11008</name>
</gene>
<evidence type="ECO:0000256" key="7">
    <source>
        <dbReference type="SAM" id="Phobius"/>
    </source>
</evidence>
<evidence type="ECO:0000313" key="9">
    <source>
        <dbReference type="EMBL" id="OQD84752.1"/>
    </source>
</evidence>
<dbReference type="PANTHER" id="PTHR22911">
    <property type="entry name" value="ACYL-MALONYL CONDENSING ENZYME-RELATED"/>
    <property type="match status" value="1"/>
</dbReference>